<gene>
    <name evidence="5" type="ORF">ACFQXB_01395</name>
</gene>
<proteinExistence type="inferred from homology"/>
<keyword evidence="6" id="KW-1185">Reference proteome</keyword>
<dbReference type="GO" id="GO:0008124">
    <property type="term" value="F:4-alpha-hydroxytetrahydrobiopterin dehydratase activity"/>
    <property type="evidence" value="ECO:0007669"/>
    <property type="project" value="UniProtKB-EC"/>
</dbReference>
<reference evidence="6" key="1">
    <citation type="journal article" date="2019" name="Int. J. Syst. Evol. Microbiol.">
        <title>The Global Catalogue of Microorganisms (GCM) 10K type strain sequencing project: providing services to taxonomists for standard genome sequencing and annotation.</title>
        <authorList>
            <consortium name="The Broad Institute Genomics Platform"/>
            <consortium name="The Broad Institute Genome Sequencing Center for Infectious Disease"/>
            <person name="Wu L."/>
            <person name="Ma J."/>
        </authorList>
    </citation>
    <scope>NUCLEOTIDE SEQUENCE [LARGE SCALE GENOMIC DNA]</scope>
    <source>
        <strain evidence="6">CGMCC 1.12750</strain>
    </source>
</reference>
<dbReference type="PANTHER" id="PTHR12599:SF0">
    <property type="entry name" value="PTERIN-4-ALPHA-CARBINOLAMINE DEHYDRATASE"/>
    <property type="match status" value="1"/>
</dbReference>
<comment type="caution">
    <text evidence="5">The sequence shown here is derived from an EMBL/GenBank/DDBJ whole genome shotgun (WGS) entry which is preliminary data.</text>
</comment>
<name>A0ABW2UFP3_9RHOB</name>
<dbReference type="Proteomes" id="UP001596516">
    <property type="component" value="Unassembled WGS sequence"/>
</dbReference>
<evidence type="ECO:0000313" key="6">
    <source>
        <dbReference type="Proteomes" id="UP001596516"/>
    </source>
</evidence>
<dbReference type="EC" id="4.2.1.96" evidence="4"/>
<dbReference type="InterPro" id="IPR036428">
    <property type="entry name" value="PCD_sf"/>
</dbReference>
<comment type="catalytic activity">
    <reaction evidence="1 4">
        <text>(4aS,6R)-4a-hydroxy-L-erythro-5,6,7,8-tetrahydrobiopterin = (6R)-L-erythro-6,7-dihydrobiopterin + H2O</text>
        <dbReference type="Rhea" id="RHEA:11920"/>
        <dbReference type="ChEBI" id="CHEBI:15377"/>
        <dbReference type="ChEBI" id="CHEBI:15642"/>
        <dbReference type="ChEBI" id="CHEBI:43120"/>
        <dbReference type="EC" id="4.2.1.96"/>
    </reaction>
</comment>
<evidence type="ECO:0000256" key="3">
    <source>
        <dbReference type="ARBA" id="ARBA00023239"/>
    </source>
</evidence>
<dbReference type="EMBL" id="JBHTFQ010000001">
    <property type="protein sequence ID" value="MFC7702845.1"/>
    <property type="molecule type" value="Genomic_DNA"/>
</dbReference>
<dbReference type="PANTHER" id="PTHR12599">
    <property type="entry name" value="PTERIN-4-ALPHA-CARBINOLAMINE DEHYDRATASE"/>
    <property type="match status" value="1"/>
</dbReference>
<dbReference type="HAMAP" id="MF_00434">
    <property type="entry name" value="Pterin_4_alpha"/>
    <property type="match status" value="1"/>
</dbReference>
<dbReference type="RefSeq" id="WP_377397979.1">
    <property type="nucleotide sequence ID" value="NZ_JBHTFQ010000001.1"/>
</dbReference>
<dbReference type="Gene3D" id="3.30.1360.20">
    <property type="entry name" value="Transcriptional coactivator/pterin dehydratase"/>
    <property type="match status" value="1"/>
</dbReference>
<evidence type="ECO:0000256" key="1">
    <source>
        <dbReference type="ARBA" id="ARBA00001554"/>
    </source>
</evidence>
<dbReference type="Pfam" id="PF01329">
    <property type="entry name" value="Pterin_4a"/>
    <property type="match status" value="1"/>
</dbReference>
<keyword evidence="3 4" id="KW-0456">Lyase</keyword>
<dbReference type="CDD" id="cd00914">
    <property type="entry name" value="PCD_DCoH_subfamily_b"/>
    <property type="match status" value="1"/>
</dbReference>
<dbReference type="InterPro" id="IPR001533">
    <property type="entry name" value="Pterin_deHydtase"/>
</dbReference>
<dbReference type="NCBIfam" id="NF002018">
    <property type="entry name" value="PRK00823.1-3"/>
    <property type="match status" value="1"/>
</dbReference>
<evidence type="ECO:0000313" key="5">
    <source>
        <dbReference type="EMBL" id="MFC7702845.1"/>
    </source>
</evidence>
<dbReference type="SUPFAM" id="SSF55248">
    <property type="entry name" value="PCD-like"/>
    <property type="match status" value="1"/>
</dbReference>
<protein>
    <recommendedName>
        <fullName evidence="4">Putative pterin-4-alpha-carbinolamine dehydratase</fullName>
        <shortName evidence="4">PHS</shortName>
        <ecNumber evidence="4">4.2.1.96</ecNumber>
    </recommendedName>
    <alternativeName>
        <fullName evidence="4">4-alpha-hydroxy-tetrahydropterin dehydratase</fullName>
    </alternativeName>
    <alternativeName>
        <fullName evidence="4">Pterin carbinolamine dehydratase</fullName>
        <shortName evidence="4">PCD</shortName>
    </alternativeName>
</protein>
<evidence type="ECO:0000256" key="2">
    <source>
        <dbReference type="ARBA" id="ARBA00006472"/>
    </source>
</evidence>
<evidence type="ECO:0000256" key="4">
    <source>
        <dbReference type="HAMAP-Rule" id="MF_00434"/>
    </source>
</evidence>
<comment type="similarity">
    <text evidence="2 4">Belongs to the pterin-4-alpha-carbinolamine dehydratase family.</text>
</comment>
<organism evidence="5 6">
    <name type="scientific">Plastorhodobacter daqingensis</name>
    <dbReference type="NCBI Taxonomy" id="1387281"/>
    <lineage>
        <taxon>Bacteria</taxon>
        <taxon>Pseudomonadati</taxon>
        <taxon>Pseudomonadota</taxon>
        <taxon>Alphaproteobacteria</taxon>
        <taxon>Rhodobacterales</taxon>
        <taxon>Paracoccaceae</taxon>
        <taxon>Plastorhodobacter</taxon>
    </lineage>
</organism>
<sequence>MTTPASEESRRRLAEAGWATTEGRDAITKTFRFATFRAAFAWMTEIALWAERLNHHPEWRNVYNRVDVTLTTHDAGGLTDLDAELARRMDEAQAARTT</sequence>
<accession>A0ABW2UFP3</accession>